<dbReference type="NCBIfam" id="NF001263">
    <property type="entry name" value="PRK00226.1-4"/>
    <property type="match status" value="1"/>
</dbReference>
<feature type="domain" description="Transcription elongation factor GreA/GreB N-terminal" evidence="12">
    <location>
        <begin position="6"/>
        <end position="75"/>
    </location>
</feature>
<dbReference type="InterPro" id="IPR036953">
    <property type="entry name" value="GreA/GreB_C_sf"/>
</dbReference>
<dbReference type="Proteomes" id="UP000223709">
    <property type="component" value="Chromosome"/>
</dbReference>
<evidence type="ECO:0000256" key="7">
    <source>
        <dbReference type="ARBA" id="ARBA00024916"/>
    </source>
</evidence>
<dbReference type="FunFam" id="3.10.50.30:FF:000001">
    <property type="entry name" value="Transcription elongation factor GreA"/>
    <property type="match status" value="1"/>
</dbReference>
<dbReference type="RefSeq" id="WP_098924409.1">
    <property type="nucleotide sequence ID" value="NZ_CP023819.1"/>
</dbReference>
<dbReference type="InterPro" id="IPR006359">
    <property type="entry name" value="Tscrpt_elong_fac_GreA"/>
</dbReference>
<dbReference type="GO" id="GO:0032784">
    <property type="term" value="P:regulation of DNA-templated transcription elongation"/>
    <property type="evidence" value="ECO:0007669"/>
    <property type="project" value="UniProtKB-UniRule"/>
</dbReference>
<keyword evidence="5 9" id="KW-0238">DNA-binding</keyword>
<evidence type="ECO:0000256" key="1">
    <source>
        <dbReference type="ARBA" id="ARBA00008213"/>
    </source>
</evidence>
<keyword evidence="13" id="KW-0251">Elongation factor</keyword>
<evidence type="ECO:0000256" key="3">
    <source>
        <dbReference type="ARBA" id="ARBA00023015"/>
    </source>
</evidence>
<dbReference type="SUPFAM" id="SSF46557">
    <property type="entry name" value="GreA transcript cleavage protein, N-terminal domain"/>
    <property type="match status" value="1"/>
</dbReference>
<dbReference type="PIRSF" id="PIRSF006092">
    <property type="entry name" value="GreA_GreB"/>
    <property type="match status" value="1"/>
</dbReference>
<dbReference type="InterPro" id="IPR018151">
    <property type="entry name" value="TF_GreA/GreB_CS"/>
</dbReference>
<dbReference type="PROSITE" id="PS00830">
    <property type="entry name" value="GREAB_2"/>
    <property type="match status" value="1"/>
</dbReference>
<dbReference type="InterPro" id="IPR023459">
    <property type="entry name" value="Tscrpt_elong_fac_GreA/B_fam"/>
</dbReference>
<dbReference type="EMBL" id="CP023819">
    <property type="protein sequence ID" value="ATL90636.1"/>
    <property type="molecule type" value="Genomic_DNA"/>
</dbReference>
<dbReference type="InterPro" id="IPR028624">
    <property type="entry name" value="Tscrpt_elong_fac_GreA/B"/>
</dbReference>
<dbReference type="InterPro" id="IPR001437">
    <property type="entry name" value="Tscrpt_elong_fac_GreA/B_C"/>
</dbReference>
<dbReference type="Gene3D" id="3.10.50.30">
    <property type="entry name" value="Transcription elongation factor, GreA/GreB, C-terminal domain"/>
    <property type="match status" value="1"/>
</dbReference>
<protein>
    <recommendedName>
        <fullName evidence="2 9">Transcription elongation factor GreA</fullName>
    </recommendedName>
    <alternativeName>
        <fullName evidence="8 9">Transcript cleavage factor GreA</fullName>
    </alternativeName>
</protein>
<name>A0A291TBW1_9FIRM</name>
<dbReference type="AlphaFoldDB" id="A0A291TBW1"/>
<dbReference type="SUPFAM" id="SSF54534">
    <property type="entry name" value="FKBP-like"/>
    <property type="match status" value="1"/>
</dbReference>
<accession>A0A291TBW1</accession>
<dbReference type="GO" id="GO:0006354">
    <property type="term" value="P:DNA-templated transcription elongation"/>
    <property type="evidence" value="ECO:0007669"/>
    <property type="project" value="TreeGrafter"/>
</dbReference>
<evidence type="ECO:0000259" key="11">
    <source>
        <dbReference type="Pfam" id="PF01272"/>
    </source>
</evidence>
<dbReference type="HAMAP" id="MF_00105">
    <property type="entry name" value="GreA_GreB"/>
    <property type="match status" value="1"/>
</dbReference>
<evidence type="ECO:0000313" key="13">
    <source>
        <dbReference type="EMBL" id="ATL90636.1"/>
    </source>
</evidence>
<dbReference type="PROSITE" id="PS00829">
    <property type="entry name" value="GREAB_1"/>
    <property type="match status" value="1"/>
</dbReference>
<comment type="function">
    <text evidence="7 9 10">Necessary for efficient RNA polymerase transcription elongation past template-encoded arresting sites. The arresting sites in DNA have the property of trapping a certain fraction of elongating RNA polymerases that pass through, resulting in locked ternary complexes. Cleavage of the nascent transcript by cleavage factors such as GreA or GreB allows the resumption of elongation from the new 3'terminus. GreA releases sequences of 2 to 3 nucleotides.</text>
</comment>
<dbReference type="InterPro" id="IPR022691">
    <property type="entry name" value="Tscrpt_elong_fac_GreA/B_N"/>
</dbReference>
<organism evidence="13 14">
    <name type="scientific">Faecalibacterium prausnitzii</name>
    <dbReference type="NCBI Taxonomy" id="853"/>
    <lineage>
        <taxon>Bacteria</taxon>
        <taxon>Bacillati</taxon>
        <taxon>Bacillota</taxon>
        <taxon>Clostridia</taxon>
        <taxon>Eubacteriales</taxon>
        <taxon>Oscillospiraceae</taxon>
        <taxon>Faecalibacterium</taxon>
    </lineage>
</organism>
<evidence type="ECO:0000259" key="12">
    <source>
        <dbReference type="Pfam" id="PF03449"/>
    </source>
</evidence>
<proteinExistence type="inferred from homology"/>
<dbReference type="GO" id="GO:0003746">
    <property type="term" value="F:translation elongation factor activity"/>
    <property type="evidence" value="ECO:0007669"/>
    <property type="project" value="UniProtKB-KW"/>
</dbReference>
<reference evidence="13 14" key="1">
    <citation type="submission" date="2017-10" db="EMBL/GenBank/DDBJ databases">
        <title>Complete Genome Sequence of Faecalibacterium prausnitzii isolated from the gut of healthy adult Indian.</title>
        <authorList>
            <person name="Bag S."/>
            <person name="Ghosh T.S."/>
            <person name="Das B."/>
        </authorList>
    </citation>
    <scope>NUCLEOTIDE SEQUENCE [LARGE SCALE GENOMIC DNA]</scope>
    <source>
        <strain evidence="13 14">Indica</strain>
    </source>
</reference>
<evidence type="ECO:0000256" key="5">
    <source>
        <dbReference type="ARBA" id="ARBA00023125"/>
    </source>
</evidence>
<dbReference type="GO" id="GO:0070063">
    <property type="term" value="F:RNA polymerase binding"/>
    <property type="evidence" value="ECO:0007669"/>
    <property type="project" value="InterPro"/>
</dbReference>
<dbReference type="GO" id="GO:0003677">
    <property type="term" value="F:DNA binding"/>
    <property type="evidence" value="ECO:0007669"/>
    <property type="project" value="UniProtKB-UniRule"/>
</dbReference>
<evidence type="ECO:0000256" key="8">
    <source>
        <dbReference type="ARBA" id="ARBA00030776"/>
    </source>
</evidence>
<dbReference type="PANTHER" id="PTHR30437:SF4">
    <property type="entry name" value="TRANSCRIPTION ELONGATION FACTOR GREA"/>
    <property type="match status" value="1"/>
</dbReference>
<gene>
    <name evidence="9" type="primary">greA</name>
    <name evidence="13" type="ORF">CRH10_10165</name>
</gene>
<evidence type="ECO:0000256" key="6">
    <source>
        <dbReference type="ARBA" id="ARBA00023163"/>
    </source>
</evidence>
<evidence type="ECO:0000256" key="9">
    <source>
        <dbReference type="HAMAP-Rule" id="MF_00105"/>
    </source>
</evidence>
<evidence type="ECO:0000313" key="14">
    <source>
        <dbReference type="Proteomes" id="UP000223709"/>
    </source>
</evidence>
<dbReference type="Pfam" id="PF03449">
    <property type="entry name" value="GreA_GreB_N"/>
    <property type="match status" value="1"/>
</dbReference>
<keyword evidence="13" id="KW-0648">Protein biosynthesis</keyword>
<dbReference type="Gene3D" id="1.10.287.180">
    <property type="entry name" value="Transcription elongation factor, GreA/GreB, N-terminal domain"/>
    <property type="match status" value="1"/>
</dbReference>
<evidence type="ECO:0000256" key="2">
    <source>
        <dbReference type="ARBA" id="ARBA00013729"/>
    </source>
</evidence>
<keyword evidence="4" id="KW-0175">Coiled coil</keyword>
<evidence type="ECO:0000256" key="10">
    <source>
        <dbReference type="RuleBase" id="RU000556"/>
    </source>
</evidence>
<dbReference type="PANTHER" id="PTHR30437">
    <property type="entry name" value="TRANSCRIPTION ELONGATION FACTOR GREA"/>
    <property type="match status" value="1"/>
</dbReference>
<dbReference type="NCBIfam" id="TIGR01462">
    <property type="entry name" value="greA"/>
    <property type="match status" value="1"/>
</dbReference>
<sequence>MAQEIKMSASGLKAMQDELEYLKTVRRKELAEEIKEARSHGDLSENSEYDEAKNTQGLVENRITELEQMVKNAVIIDESELSVDNVSVGTHVSIKMIGDDEAEEYDIVGRTEADPINGKISDESPVGHALLGKAVGEKAEVLLPSGQTVEYEVLAITHAAN</sequence>
<dbReference type="InterPro" id="IPR036805">
    <property type="entry name" value="Tscrpt_elong_fac_GreA/B_N_sf"/>
</dbReference>
<dbReference type="FunFam" id="1.10.287.180:FF:000001">
    <property type="entry name" value="Transcription elongation factor GreA"/>
    <property type="match status" value="1"/>
</dbReference>
<evidence type="ECO:0000256" key="4">
    <source>
        <dbReference type="ARBA" id="ARBA00023054"/>
    </source>
</evidence>
<keyword evidence="3 9" id="KW-0805">Transcription regulation</keyword>
<dbReference type="Pfam" id="PF01272">
    <property type="entry name" value="GreA_GreB"/>
    <property type="match status" value="1"/>
</dbReference>
<comment type="similarity">
    <text evidence="1 9 10">Belongs to the GreA/GreB family.</text>
</comment>
<keyword evidence="6 9" id="KW-0804">Transcription</keyword>
<feature type="domain" description="Transcription elongation factor GreA/GreB C-terminal" evidence="11">
    <location>
        <begin position="83"/>
        <end position="157"/>
    </location>
</feature>